<dbReference type="GO" id="GO:0051301">
    <property type="term" value="P:cell division"/>
    <property type="evidence" value="ECO:0007669"/>
    <property type="project" value="UniProtKB-KW"/>
</dbReference>
<feature type="binding site" evidence="7">
    <location>
        <position position="24"/>
    </location>
    <ligand>
        <name>UDP-N-acetyl-alpha-D-muramoyl-L-alanyl-D-glutamate</name>
        <dbReference type="ChEBI" id="CHEBI:83900"/>
    </ligand>
</feature>
<evidence type="ECO:0000313" key="12">
    <source>
        <dbReference type="EMBL" id="QGG80949.1"/>
    </source>
</evidence>
<sequence length="471" mass="50397">MIRLRDLCGDYSGLDNPEITGLTLDSRAIAPGMLFCAVSGALSDGHDFIQAAIESGASAVICERACELSVPCVVDPQLRHSLSALAGRFYADPSHDLRLVGVTGTNGKSTLCDLLQQAHHALGHRSAAMGTLGVYGARDYGYSGNTTADPIQIQADLAALRTDAVTDVAMEVSSHGLAQGRAEALRFDVGVFTNLSRDHLDYHGDMDRYALAKQHLFVGLRPRHWVLNAQTPEAALLAPLADAATLYGDGGSVRAQHIQARPSGVAFELVTEADRGTVESQLLGDFNVDNLLACAAVLLAQGVAFATVCKTLAGLRPVRGRMQVISQSPLVLVDYAHTPDGLAAALRGARAHCHGQLWVVFGAGGDRDTGKRPLMGQAADQLADRIVLTSDNPRSEDPELIMDDIEAAIHRPVHRQTQRTLAIEWAIRQMAPQDTLLIAGKGHEREQIIGHQVMHHDDAEVARRALDGLDA</sequence>
<dbReference type="InterPro" id="IPR005761">
    <property type="entry name" value="UDP-N-AcMur-Glu-dNH2Pim_ligase"/>
</dbReference>
<feature type="domain" description="Mur ligase C-terminal" evidence="10">
    <location>
        <begin position="320"/>
        <end position="442"/>
    </location>
</feature>
<evidence type="ECO:0000256" key="5">
    <source>
        <dbReference type="ARBA" id="ARBA00023306"/>
    </source>
</evidence>
<evidence type="ECO:0000256" key="8">
    <source>
        <dbReference type="RuleBase" id="RU004135"/>
    </source>
</evidence>
<dbReference type="SUPFAM" id="SSF53623">
    <property type="entry name" value="MurD-like peptide ligases, catalytic domain"/>
    <property type="match status" value="1"/>
</dbReference>
<feature type="short sequence motif" description="Meso-diaminopimelate recognition motif" evidence="7">
    <location>
        <begin position="391"/>
        <end position="394"/>
    </location>
</feature>
<dbReference type="PANTHER" id="PTHR23135:SF4">
    <property type="entry name" value="UDP-N-ACETYLMURAMOYL-L-ALANYL-D-GLUTAMATE--2,6-DIAMINOPIMELATE LIGASE MURE HOMOLOG, CHLOROPLASTIC"/>
    <property type="match status" value="1"/>
</dbReference>
<accession>A0A5Q2Q8F0</accession>
<evidence type="ECO:0000256" key="3">
    <source>
        <dbReference type="ARBA" id="ARBA00022960"/>
    </source>
</evidence>
<dbReference type="InterPro" id="IPR036565">
    <property type="entry name" value="Mur-like_cat_sf"/>
</dbReference>
<feature type="modified residue" description="N6-carboxylysine" evidence="7">
    <location>
        <position position="213"/>
    </location>
</feature>
<dbReference type="EMBL" id="CP045871">
    <property type="protein sequence ID" value="QGG80949.1"/>
    <property type="molecule type" value="Genomic_DNA"/>
</dbReference>
<dbReference type="Pfam" id="PF02875">
    <property type="entry name" value="Mur_ligase_C"/>
    <property type="match status" value="1"/>
</dbReference>
<gene>
    <name evidence="7" type="primary">murE</name>
    <name evidence="12" type="ORF">GH975_10355</name>
</gene>
<proteinExistence type="inferred from homology"/>
<feature type="binding site" evidence="7">
    <location>
        <position position="367"/>
    </location>
    <ligand>
        <name>meso-2,6-diaminopimelate</name>
        <dbReference type="ChEBI" id="CHEBI:57791"/>
    </ligand>
</feature>
<feature type="binding site" evidence="7">
    <location>
        <position position="173"/>
    </location>
    <ligand>
        <name>UDP-N-acetyl-alpha-D-muramoyl-L-alanyl-D-glutamate</name>
        <dbReference type="ChEBI" id="CHEBI:83900"/>
    </ligand>
</feature>
<dbReference type="GO" id="GO:0071555">
    <property type="term" value="P:cell wall organization"/>
    <property type="evidence" value="ECO:0007669"/>
    <property type="project" value="UniProtKB-KW"/>
</dbReference>
<feature type="binding site" evidence="7">
    <location>
        <position position="26"/>
    </location>
    <ligand>
        <name>UDP-N-acetyl-alpha-D-muramoyl-L-alanyl-D-glutamate</name>
        <dbReference type="ChEBI" id="CHEBI:83900"/>
    </ligand>
</feature>
<dbReference type="Gene3D" id="3.40.1390.10">
    <property type="entry name" value="MurE/MurF, N-terminal domain"/>
    <property type="match status" value="1"/>
</dbReference>
<dbReference type="InterPro" id="IPR000713">
    <property type="entry name" value="Mur_ligase_N"/>
</dbReference>
<dbReference type="GO" id="GO:0000287">
    <property type="term" value="F:magnesium ion binding"/>
    <property type="evidence" value="ECO:0007669"/>
    <property type="project" value="UniProtKB-UniRule"/>
</dbReference>
<comment type="pathway">
    <text evidence="7 8">Cell wall biogenesis; peptidoglycan biosynthesis.</text>
</comment>
<dbReference type="NCBIfam" id="NF001126">
    <property type="entry name" value="PRK00139.1-4"/>
    <property type="match status" value="1"/>
</dbReference>
<dbReference type="GO" id="GO:0005737">
    <property type="term" value="C:cytoplasm"/>
    <property type="evidence" value="ECO:0007669"/>
    <property type="project" value="UniProtKB-SubCell"/>
</dbReference>
<evidence type="ECO:0000256" key="1">
    <source>
        <dbReference type="ARBA" id="ARBA00005898"/>
    </source>
</evidence>
<feature type="binding site" evidence="7">
    <location>
        <position position="145"/>
    </location>
    <ligand>
        <name>UDP-N-acetyl-alpha-D-muramoyl-L-alanyl-D-glutamate</name>
        <dbReference type="ChEBI" id="CHEBI:83900"/>
    </ligand>
</feature>
<evidence type="ECO:0000256" key="4">
    <source>
        <dbReference type="ARBA" id="ARBA00022984"/>
    </source>
</evidence>
<keyword evidence="5 7" id="KW-0131">Cell cycle</keyword>
<feature type="binding site" evidence="7">
    <location>
        <position position="181"/>
    </location>
    <ligand>
        <name>UDP-N-acetyl-alpha-D-muramoyl-L-alanyl-D-glutamate</name>
        <dbReference type="ChEBI" id="CHEBI:83900"/>
    </ligand>
</feature>
<dbReference type="NCBIfam" id="TIGR01085">
    <property type="entry name" value="murE"/>
    <property type="match status" value="1"/>
</dbReference>
<dbReference type="Gene3D" id="3.90.190.20">
    <property type="entry name" value="Mur ligase, C-terminal domain"/>
    <property type="match status" value="1"/>
</dbReference>
<dbReference type="RefSeq" id="WP_153714452.1">
    <property type="nucleotide sequence ID" value="NZ_CP045871.1"/>
</dbReference>
<keyword evidence="4 7" id="KW-0573">Peptidoglycan synthesis</keyword>
<dbReference type="InterPro" id="IPR004101">
    <property type="entry name" value="Mur_ligase_C"/>
</dbReference>
<dbReference type="GO" id="GO:0008765">
    <property type="term" value="F:UDP-N-acetylmuramoylalanyl-D-glutamate-2,6-diaminopimelate ligase activity"/>
    <property type="evidence" value="ECO:0007669"/>
    <property type="project" value="UniProtKB-UniRule"/>
</dbReference>
<name>A0A5Q2Q8F0_9GAMM</name>
<dbReference type="InterPro" id="IPR036615">
    <property type="entry name" value="Mur_ligase_C_dom_sf"/>
</dbReference>
<comment type="caution">
    <text evidence="7">Lacks conserved residue(s) required for the propagation of feature annotation.</text>
</comment>
<keyword evidence="3 7" id="KW-0133">Cell shape</keyword>
<dbReference type="OrthoDB" id="9800958at2"/>
<dbReference type="Gene3D" id="3.40.1190.10">
    <property type="entry name" value="Mur-like, catalytic domain"/>
    <property type="match status" value="1"/>
</dbReference>
<dbReference type="GO" id="GO:0008360">
    <property type="term" value="P:regulation of cell shape"/>
    <property type="evidence" value="ECO:0007669"/>
    <property type="project" value="UniProtKB-KW"/>
</dbReference>
<evidence type="ECO:0000256" key="2">
    <source>
        <dbReference type="ARBA" id="ARBA00022618"/>
    </source>
</evidence>
<dbReference type="GO" id="GO:0009252">
    <property type="term" value="P:peptidoglycan biosynthetic process"/>
    <property type="evidence" value="ECO:0007669"/>
    <property type="project" value="UniProtKB-UniRule"/>
</dbReference>
<keyword evidence="7" id="KW-0460">Magnesium</keyword>
<feature type="binding site" evidence="7">
    <location>
        <begin position="146"/>
        <end position="147"/>
    </location>
    <ligand>
        <name>UDP-N-acetyl-alpha-D-muramoyl-L-alanyl-D-glutamate</name>
        <dbReference type="ChEBI" id="CHEBI:83900"/>
    </ligand>
</feature>
<comment type="function">
    <text evidence="7">Catalyzes the addition of meso-diaminopimelic acid to the nucleotide precursor UDP-N-acetylmuramoyl-L-alanyl-D-glutamate (UMAG) in the biosynthesis of bacterial cell-wall peptidoglycan.</text>
</comment>
<feature type="binding site" evidence="7">
    <location>
        <position position="440"/>
    </location>
    <ligand>
        <name>meso-2,6-diaminopimelate</name>
        <dbReference type="ChEBI" id="CHEBI:57791"/>
    </ligand>
</feature>
<comment type="subcellular location">
    <subcellularLocation>
        <location evidence="7 8">Cytoplasm</location>
    </subcellularLocation>
</comment>
<feature type="binding site" evidence="7">
    <location>
        <begin position="104"/>
        <end position="110"/>
    </location>
    <ligand>
        <name>ATP</name>
        <dbReference type="ChEBI" id="CHEBI:30616"/>
    </ligand>
</feature>
<dbReference type="AlphaFoldDB" id="A0A5Q2Q8F0"/>
<dbReference type="SUPFAM" id="SSF53244">
    <property type="entry name" value="MurD-like peptide ligases, peptide-binding domain"/>
    <property type="match status" value="1"/>
</dbReference>
<feature type="binding site" evidence="7">
    <location>
        <position position="179"/>
    </location>
    <ligand>
        <name>UDP-N-acetyl-alpha-D-muramoyl-L-alanyl-D-glutamate</name>
        <dbReference type="ChEBI" id="CHEBI:83900"/>
    </ligand>
</feature>
<dbReference type="GO" id="GO:0005524">
    <property type="term" value="F:ATP binding"/>
    <property type="evidence" value="ECO:0007669"/>
    <property type="project" value="UniProtKB-UniRule"/>
</dbReference>
<keyword evidence="7" id="KW-0547">Nucleotide-binding</keyword>
<dbReference type="Pfam" id="PF08245">
    <property type="entry name" value="Mur_ligase_M"/>
    <property type="match status" value="1"/>
</dbReference>
<keyword evidence="7" id="KW-0067">ATP-binding</keyword>
<organism evidence="12 13">
    <name type="scientific">Litorivicinus lipolyticus</name>
    <dbReference type="NCBI Taxonomy" id="418701"/>
    <lineage>
        <taxon>Bacteria</taxon>
        <taxon>Pseudomonadati</taxon>
        <taxon>Pseudomonadota</taxon>
        <taxon>Gammaproteobacteria</taxon>
        <taxon>Oceanospirillales</taxon>
        <taxon>Litorivicinaceae</taxon>
        <taxon>Litorivicinus</taxon>
    </lineage>
</organism>
<dbReference type="Pfam" id="PF01225">
    <property type="entry name" value="Mur_ligase"/>
    <property type="match status" value="1"/>
</dbReference>
<keyword evidence="7 12" id="KW-0436">Ligase</keyword>
<comment type="PTM">
    <text evidence="7">Carboxylation is probably crucial for Mg(2+) binding and, consequently, for the gamma-phosphate positioning of ATP.</text>
</comment>
<evidence type="ECO:0000259" key="9">
    <source>
        <dbReference type="Pfam" id="PF01225"/>
    </source>
</evidence>
<comment type="catalytic activity">
    <reaction evidence="7">
        <text>UDP-N-acetyl-alpha-D-muramoyl-L-alanyl-D-glutamate + meso-2,6-diaminopimelate + ATP = UDP-N-acetyl-alpha-D-muramoyl-L-alanyl-gamma-D-glutamyl-meso-2,6-diaminopimelate + ADP + phosphate + H(+)</text>
        <dbReference type="Rhea" id="RHEA:23676"/>
        <dbReference type="ChEBI" id="CHEBI:15378"/>
        <dbReference type="ChEBI" id="CHEBI:30616"/>
        <dbReference type="ChEBI" id="CHEBI:43474"/>
        <dbReference type="ChEBI" id="CHEBI:57791"/>
        <dbReference type="ChEBI" id="CHEBI:83900"/>
        <dbReference type="ChEBI" id="CHEBI:83905"/>
        <dbReference type="ChEBI" id="CHEBI:456216"/>
        <dbReference type="EC" id="6.3.2.13"/>
    </reaction>
</comment>
<evidence type="ECO:0000256" key="7">
    <source>
        <dbReference type="HAMAP-Rule" id="MF_00208"/>
    </source>
</evidence>
<keyword evidence="13" id="KW-1185">Reference proteome</keyword>
<evidence type="ECO:0000259" key="11">
    <source>
        <dbReference type="Pfam" id="PF08245"/>
    </source>
</evidence>
<protein>
    <recommendedName>
        <fullName evidence="7">UDP-N-acetylmuramoyl-L-alanyl-D-glutamate--2,6-diaminopimelate ligase</fullName>
        <ecNumber evidence="7">6.3.2.13</ecNumber>
    </recommendedName>
    <alternativeName>
        <fullName evidence="7">Meso-A2pm-adding enzyme</fullName>
    </alternativeName>
    <alternativeName>
        <fullName evidence="7">Meso-diaminopimelate-adding enzyme</fullName>
    </alternativeName>
    <alternativeName>
        <fullName evidence="7">UDP-MurNAc-L-Ala-D-Glu:meso-diaminopimelate ligase</fullName>
    </alternativeName>
    <alternativeName>
        <fullName evidence="7">UDP-MurNAc-tripeptide synthetase</fullName>
    </alternativeName>
    <alternativeName>
        <fullName evidence="7">UDP-N-acetylmuramyl-tripeptide synthetase</fullName>
    </alternativeName>
</protein>
<comment type="similarity">
    <text evidence="1 7">Belongs to the MurCDEF family. MurE subfamily.</text>
</comment>
<evidence type="ECO:0000313" key="13">
    <source>
        <dbReference type="Proteomes" id="UP000388235"/>
    </source>
</evidence>
<dbReference type="InterPro" id="IPR013221">
    <property type="entry name" value="Mur_ligase_cen"/>
</dbReference>
<dbReference type="EC" id="6.3.2.13" evidence="7"/>
<keyword evidence="7" id="KW-0963">Cytoplasm</keyword>
<dbReference type="SUPFAM" id="SSF63418">
    <property type="entry name" value="MurE/MurF N-terminal domain"/>
    <property type="match status" value="1"/>
</dbReference>
<feature type="domain" description="Mur ligase N-terminal catalytic" evidence="9">
    <location>
        <begin position="18"/>
        <end position="69"/>
    </location>
</feature>
<dbReference type="Proteomes" id="UP000388235">
    <property type="component" value="Chromosome"/>
</dbReference>
<dbReference type="InterPro" id="IPR035911">
    <property type="entry name" value="MurE/MurF_N"/>
</dbReference>
<comment type="cofactor">
    <cofactor evidence="7">
        <name>Mg(2+)</name>
        <dbReference type="ChEBI" id="CHEBI:18420"/>
    </cofactor>
</comment>
<keyword evidence="2 7" id="KW-0132">Cell division</keyword>
<reference evidence="12 13" key="1">
    <citation type="submission" date="2019-11" db="EMBL/GenBank/DDBJ databases">
        <authorList>
            <person name="Khan S.A."/>
            <person name="Jeon C.O."/>
            <person name="Chun B.H."/>
        </authorList>
    </citation>
    <scope>NUCLEOTIDE SEQUENCE [LARGE SCALE GENOMIC DNA]</scope>
    <source>
        <strain evidence="12 13">IMCC 1097</strain>
    </source>
</reference>
<feature type="binding site" evidence="7">
    <location>
        <position position="444"/>
    </location>
    <ligand>
        <name>meso-2,6-diaminopimelate</name>
        <dbReference type="ChEBI" id="CHEBI:57791"/>
    </ligand>
</feature>
<evidence type="ECO:0000256" key="6">
    <source>
        <dbReference type="ARBA" id="ARBA00023316"/>
    </source>
</evidence>
<dbReference type="UniPathway" id="UPA00219"/>
<evidence type="ECO:0000259" key="10">
    <source>
        <dbReference type="Pfam" id="PF02875"/>
    </source>
</evidence>
<dbReference type="HAMAP" id="MF_00208">
    <property type="entry name" value="MurE"/>
    <property type="match status" value="1"/>
</dbReference>
<feature type="domain" description="Mur ligase central" evidence="11">
    <location>
        <begin position="102"/>
        <end position="297"/>
    </location>
</feature>
<dbReference type="PANTHER" id="PTHR23135">
    <property type="entry name" value="MUR LIGASE FAMILY MEMBER"/>
    <property type="match status" value="1"/>
</dbReference>
<keyword evidence="6 7" id="KW-0961">Cell wall biogenesis/degradation</keyword>
<dbReference type="KEGG" id="llp:GH975_10355"/>
<feature type="binding site" evidence="7">
    <location>
        <begin position="391"/>
        <end position="394"/>
    </location>
    <ligand>
        <name>meso-2,6-diaminopimelate</name>
        <dbReference type="ChEBI" id="CHEBI:57791"/>
    </ligand>
</feature>